<geneLocation type="plasmid" evidence="3 4">
    <name>unnamed2</name>
</geneLocation>
<dbReference type="Pfam" id="PF14216">
    <property type="entry name" value="DUF4326"/>
    <property type="match status" value="1"/>
</dbReference>
<evidence type="ECO:0000313" key="3">
    <source>
        <dbReference type="EMBL" id="QER90605.1"/>
    </source>
</evidence>
<name>A0ABX6A0Z2_STRTE</name>
<accession>A0ABX6A0Z2</accession>
<gene>
    <name evidence="3" type="ORF">F3L20_33770</name>
</gene>
<evidence type="ECO:0000256" key="1">
    <source>
        <dbReference type="SAM" id="MobiDB-lite"/>
    </source>
</evidence>
<protein>
    <submittedName>
        <fullName evidence="3">DUF4326 domain-containing protein</fullName>
    </submittedName>
</protein>
<reference evidence="3 4" key="1">
    <citation type="submission" date="2019-09" db="EMBL/GenBank/DDBJ databases">
        <title>Draft genome sequence of the Ebosin-producing strain Streptomyces sp. 139.</title>
        <authorList>
            <person name="Ai L."/>
            <person name="Geng M."/>
            <person name="Ma M."/>
            <person name="Bai L."/>
        </authorList>
    </citation>
    <scope>NUCLEOTIDE SEQUENCE [LARGE SCALE GENOMIC DNA]</scope>
    <source>
        <strain evidence="3 4">139</strain>
        <plasmid evidence="3 4">unnamed2</plasmid>
    </source>
</reference>
<organism evidence="3 4">
    <name type="scientific">Streptomyces tendae</name>
    <dbReference type="NCBI Taxonomy" id="1932"/>
    <lineage>
        <taxon>Bacteria</taxon>
        <taxon>Bacillati</taxon>
        <taxon>Actinomycetota</taxon>
        <taxon>Actinomycetes</taxon>
        <taxon>Kitasatosporales</taxon>
        <taxon>Streptomycetaceae</taxon>
        <taxon>Streptomyces</taxon>
    </lineage>
</organism>
<keyword evidence="3" id="KW-0614">Plasmid</keyword>
<dbReference type="EMBL" id="CP043961">
    <property type="protein sequence ID" value="QER90605.1"/>
    <property type="molecule type" value="Genomic_DNA"/>
</dbReference>
<proteinExistence type="predicted"/>
<feature type="domain" description="DUF4326" evidence="2">
    <location>
        <begin position="50"/>
        <end position="131"/>
    </location>
</feature>
<feature type="region of interest" description="Disordered" evidence="1">
    <location>
        <begin position="1"/>
        <end position="38"/>
    </location>
</feature>
<evidence type="ECO:0000259" key="2">
    <source>
        <dbReference type="Pfam" id="PF14216"/>
    </source>
</evidence>
<sequence length="139" mass="15021">MDLFPVETEPEPATAAGPAPAEQSPIGDQPPAAATTTVVDLHGRQGDPEFADVVYVGRPMFQGGWRLHGHVLANPYRVGKHGDAAAVVEKYRAWLDERPQLVARELPKLRGRRLGCWCGPGQPCHARVLAELVDQGVEA</sequence>
<evidence type="ECO:0000313" key="4">
    <source>
        <dbReference type="Proteomes" id="UP000324308"/>
    </source>
</evidence>
<keyword evidence="4" id="KW-1185">Reference proteome</keyword>
<dbReference type="InterPro" id="IPR025475">
    <property type="entry name" value="DUF4326"/>
</dbReference>
<feature type="compositionally biased region" description="Low complexity" evidence="1">
    <location>
        <begin position="11"/>
        <end position="22"/>
    </location>
</feature>
<dbReference type="Proteomes" id="UP000324308">
    <property type="component" value="Plasmid unnamed2"/>
</dbReference>